<keyword evidence="3" id="KW-1185">Reference proteome</keyword>
<keyword evidence="1" id="KW-0812">Transmembrane</keyword>
<dbReference type="EMBL" id="CP016503">
    <property type="protein sequence ID" value="ANV97438.1"/>
    <property type="molecule type" value="Genomic_DNA"/>
</dbReference>
<dbReference type="KEGG" id="het:BBW65_00790"/>
<sequence>MGNIDLVDSLYRYLALLSAIMIPALTYSYVASRYMPDCIVEDGEIVCDGVVSFNPIRYVDVLGTLVFPIVMVFASAPIFFGWSKNVLVDQQRSFEEHGINSLIYLESSEIIAHFFIAFLSSIVYTSFEAELGDFAPLFRSIIVFNVVFACIKLCPLVPFNGLKILSYLGLKVGSDGLLRFYEFIAPYGILILLLIFFTPLALLIQYPMYWILSFLI</sequence>
<name>A0A1B1U3V8_9HELI</name>
<evidence type="ECO:0000313" key="3">
    <source>
        <dbReference type="Proteomes" id="UP000092884"/>
    </source>
</evidence>
<organism evidence="2 3">
    <name type="scientific">Helicobacter enhydrae</name>
    <dbReference type="NCBI Taxonomy" id="222136"/>
    <lineage>
        <taxon>Bacteria</taxon>
        <taxon>Pseudomonadati</taxon>
        <taxon>Campylobacterota</taxon>
        <taxon>Epsilonproteobacteria</taxon>
        <taxon>Campylobacterales</taxon>
        <taxon>Helicobacteraceae</taxon>
        <taxon>Helicobacter</taxon>
    </lineage>
</organism>
<dbReference type="STRING" id="222136.BBW65_00790"/>
<keyword evidence="1" id="KW-1133">Transmembrane helix</keyword>
<reference evidence="3" key="1">
    <citation type="submission" date="2016-07" db="EMBL/GenBank/DDBJ databases">
        <authorList>
            <person name="Florea S."/>
            <person name="Webb J.S."/>
            <person name="Jaromczyk J."/>
            <person name="Schardl C.L."/>
        </authorList>
    </citation>
    <scope>NUCLEOTIDE SEQUENCE [LARGE SCALE GENOMIC DNA]</scope>
    <source>
        <strain evidence="3">MIT 01-6242</strain>
    </source>
</reference>
<feature type="transmembrane region" description="Helical" evidence="1">
    <location>
        <begin position="12"/>
        <end position="30"/>
    </location>
</feature>
<proteinExistence type="predicted"/>
<dbReference type="RefSeq" id="WP_066338435.1">
    <property type="nucleotide sequence ID" value="NZ_CP016503.1"/>
</dbReference>
<feature type="transmembrane region" description="Helical" evidence="1">
    <location>
        <begin position="61"/>
        <end position="82"/>
    </location>
</feature>
<feature type="transmembrane region" description="Helical" evidence="1">
    <location>
        <begin position="137"/>
        <end position="159"/>
    </location>
</feature>
<dbReference type="PANTHER" id="PTHR35864:SF1">
    <property type="entry name" value="ZINC METALLOPROTEASE YWHC-RELATED"/>
    <property type="match status" value="1"/>
</dbReference>
<dbReference type="AlphaFoldDB" id="A0A1B1U3V8"/>
<dbReference type="OrthoDB" id="9800627at2"/>
<keyword evidence="1" id="KW-0472">Membrane</keyword>
<dbReference type="Proteomes" id="UP000092884">
    <property type="component" value="Chromosome"/>
</dbReference>
<protein>
    <submittedName>
        <fullName evidence="2">Uncharacterized protein</fullName>
    </submittedName>
</protein>
<accession>A0A1B1U3V8</accession>
<feature type="transmembrane region" description="Helical" evidence="1">
    <location>
        <begin position="180"/>
        <end position="204"/>
    </location>
</feature>
<evidence type="ECO:0000313" key="2">
    <source>
        <dbReference type="EMBL" id="ANV97438.1"/>
    </source>
</evidence>
<dbReference type="PANTHER" id="PTHR35864">
    <property type="entry name" value="ZINC METALLOPROTEASE MJ0611-RELATED"/>
    <property type="match status" value="1"/>
</dbReference>
<feature type="transmembrane region" description="Helical" evidence="1">
    <location>
        <begin position="103"/>
        <end position="125"/>
    </location>
</feature>
<gene>
    <name evidence="2" type="ORF">BBW65_00790</name>
</gene>
<dbReference type="InterPro" id="IPR052348">
    <property type="entry name" value="Metallopeptidase_M50B"/>
</dbReference>
<evidence type="ECO:0000256" key="1">
    <source>
        <dbReference type="SAM" id="Phobius"/>
    </source>
</evidence>